<dbReference type="Proteomes" id="UP000254487">
    <property type="component" value="Unassembled WGS sequence"/>
</dbReference>
<evidence type="ECO:0000313" key="2">
    <source>
        <dbReference type="Proteomes" id="UP000254487"/>
    </source>
</evidence>
<protein>
    <submittedName>
        <fullName evidence="1">Uncharacterized protein</fullName>
    </submittedName>
</protein>
<accession>A0A377ZGC0</accession>
<evidence type="ECO:0000313" key="1">
    <source>
        <dbReference type="EMBL" id="STU67348.1"/>
    </source>
</evidence>
<dbReference type="EMBL" id="UGLW01000003">
    <property type="protein sequence ID" value="STU67348.1"/>
    <property type="molecule type" value="Genomic_DNA"/>
</dbReference>
<proteinExistence type="predicted"/>
<name>A0A377ZGC0_KLEPO</name>
<reference evidence="1 2" key="1">
    <citation type="submission" date="2018-06" db="EMBL/GenBank/DDBJ databases">
        <authorList>
            <consortium name="Pathogen Informatics"/>
            <person name="Doyle S."/>
        </authorList>
    </citation>
    <scope>NUCLEOTIDE SEQUENCE [LARGE SCALE GENOMIC DNA]</scope>
    <source>
        <strain evidence="1 2">NCTC10313</strain>
    </source>
</reference>
<dbReference type="AlphaFoldDB" id="A0A377ZGC0"/>
<sequence length="165" mass="17230">MDSVNWQTVGDSFKNNAVPIAQTSSSALNAFSSLSSARQQSNNLNTNAQLLDQQANQAVLNAGQQSALIRRRGAQFQGDQDARIAASGTGFGGTNALLRRQTAINIQEDANAVANEGILQSDALNNQASAMRQQSKAARPGLLGYLGAGTSVASTFLGAKYGKKT</sequence>
<gene>
    <name evidence="1" type="ORF">NCTC10313_02746</name>
</gene>
<organism evidence="1 2">
    <name type="scientific">Klebsiella pneumoniae subsp. ozaenae</name>
    <dbReference type="NCBI Taxonomy" id="574"/>
    <lineage>
        <taxon>Bacteria</taxon>
        <taxon>Pseudomonadati</taxon>
        <taxon>Pseudomonadota</taxon>
        <taxon>Gammaproteobacteria</taxon>
        <taxon>Enterobacterales</taxon>
        <taxon>Enterobacteriaceae</taxon>
        <taxon>Klebsiella/Raoultella group</taxon>
        <taxon>Klebsiella</taxon>
        <taxon>Klebsiella pneumoniae complex</taxon>
    </lineage>
</organism>